<evidence type="ECO:0000313" key="2">
    <source>
        <dbReference type="Proteomes" id="UP001215280"/>
    </source>
</evidence>
<accession>A0AAD7H9B0</accession>
<protein>
    <submittedName>
        <fullName evidence="1">Uncharacterized protein</fullName>
    </submittedName>
</protein>
<comment type="caution">
    <text evidence="1">The sequence shown here is derived from an EMBL/GenBank/DDBJ whole genome shotgun (WGS) entry which is preliminary data.</text>
</comment>
<dbReference type="EMBL" id="JARJLG010000355">
    <property type="protein sequence ID" value="KAJ7715094.1"/>
    <property type="molecule type" value="Genomic_DNA"/>
</dbReference>
<gene>
    <name evidence="1" type="ORF">DFH07DRAFT_762862</name>
</gene>
<keyword evidence="2" id="KW-1185">Reference proteome</keyword>
<reference evidence="1" key="1">
    <citation type="submission" date="2023-03" db="EMBL/GenBank/DDBJ databases">
        <title>Massive genome expansion in bonnet fungi (Mycena s.s.) driven by repeated elements and novel gene families across ecological guilds.</title>
        <authorList>
            <consortium name="Lawrence Berkeley National Laboratory"/>
            <person name="Harder C.B."/>
            <person name="Miyauchi S."/>
            <person name="Viragh M."/>
            <person name="Kuo A."/>
            <person name="Thoen E."/>
            <person name="Andreopoulos B."/>
            <person name="Lu D."/>
            <person name="Skrede I."/>
            <person name="Drula E."/>
            <person name="Henrissat B."/>
            <person name="Morin E."/>
            <person name="Kohler A."/>
            <person name="Barry K."/>
            <person name="LaButti K."/>
            <person name="Morin E."/>
            <person name="Salamov A."/>
            <person name="Lipzen A."/>
            <person name="Mereny Z."/>
            <person name="Hegedus B."/>
            <person name="Baldrian P."/>
            <person name="Stursova M."/>
            <person name="Weitz H."/>
            <person name="Taylor A."/>
            <person name="Grigoriev I.V."/>
            <person name="Nagy L.G."/>
            <person name="Martin F."/>
            <person name="Kauserud H."/>
        </authorList>
    </citation>
    <scope>NUCLEOTIDE SEQUENCE</scope>
    <source>
        <strain evidence="1">CBHHK188m</strain>
    </source>
</reference>
<organism evidence="1 2">
    <name type="scientific">Mycena maculata</name>
    <dbReference type="NCBI Taxonomy" id="230809"/>
    <lineage>
        <taxon>Eukaryota</taxon>
        <taxon>Fungi</taxon>
        <taxon>Dikarya</taxon>
        <taxon>Basidiomycota</taxon>
        <taxon>Agaricomycotina</taxon>
        <taxon>Agaricomycetes</taxon>
        <taxon>Agaricomycetidae</taxon>
        <taxon>Agaricales</taxon>
        <taxon>Marasmiineae</taxon>
        <taxon>Mycenaceae</taxon>
        <taxon>Mycena</taxon>
    </lineage>
</organism>
<dbReference type="AlphaFoldDB" id="A0AAD7H9B0"/>
<evidence type="ECO:0000313" key="1">
    <source>
        <dbReference type="EMBL" id="KAJ7715094.1"/>
    </source>
</evidence>
<sequence>MFNNVFGSWFKLLHSAHPEKATSTTGVAFVLNKNYLDVGNTREYELIAGRALMLVIPWHKGKFLVILNVYAPNHPK</sequence>
<proteinExistence type="predicted"/>
<dbReference type="Proteomes" id="UP001215280">
    <property type="component" value="Unassembled WGS sequence"/>
</dbReference>
<name>A0AAD7H9B0_9AGAR</name>